<dbReference type="Proteomes" id="UP000249915">
    <property type="component" value="Unassembled WGS sequence"/>
</dbReference>
<dbReference type="OrthoDB" id="3627045at2"/>
<dbReference type="EMBL" id="MASW01000006">
    <property type="protein sequence ID" value="PXY21072.1"/>
    <property type="molecule type" value="Genomic_DNA"/>
</dbReference>
<accession>A0A2V4ALF0</accession>
<keyword evidence="2" id="KW-1185">Reference proteome</keyword>
<gene>
    <name evidence="1" type="ORF">BAY60_26750</name>
</gene>
<sequence length="146" mass="15526">MAEWFDAFSGGESASSAVDSVFGRAGVFGKDIAGSSGGGGGSWSFDRDQIDAVISQWKALLDDCQQDRMTLQDLRAGDAKPSDDDPSVSYVKDVLEGLGSVRQSNASMLAYIQDFIEKLEAARDGIQRTEDSNADPFTAAKAVFGQ</sequence>
<protein>
    <submittedName>
        <fullName evidence="1">Uncharacterized protein</fullName>
    </submittedName>
</protein>
<reference evidence="1 2" key="1">
    <citation type="submission" date="2016-07" db="EMBL/GenBank/DDBJ databases">
        <title>Draft genome sequence of Prauserella muralis DSM 45305, isolated from a mould-covered wall in an indoor environment.</title>
        <authorList>
            <person name="Ruckert C."/>
            <person name="Albersmeier A."/>
            <person name="Jiang C.-L."/>
            <person name="Jiang Y."/>
            <person name="Kalinowski J."/>
            <person name="Schneider O."/>
            <person name="Winkler A."/>
            <person name="Zotchev S.B."/>
        </authorList>
    </citation>
    <scope>NUCLEOTIDE SEQUENCE [LARGE SCALE GENOMIC DNA]</scope>
    <source>
        <strain evidence="1 2">DSM 45305</strain>
    </source>
</reference>
<dbReference type="AlphaFoldDB" id="A0A2V4ALF0"/>
<proteinExistence type="predicted"/>
<name>A0A2V4ALF0_9PSEU</name>
<evidence type="ECO:0000313" key="1">
    <source>
        <dbReference type="EMBL" id="PXY21072.1"/>
    </source>
</evidence>
<evidence type="ECO:0000313" key="2">
    <source>
        <dbReference type="Proteomes" id="UP000249915"/>
    </source>
</evidence>
<comment type="caution">
    <text evidence="1">The sequence shown here is derived from an EMBL/GenBank/DDBJ whole genome shotgun (WGS) entry which is preliminary data.</text>
</comment>
<organism evidence="1 2">
    <name type="scientific">Prauserella muralis</name>
    <dbReference type="NCBI Taxonomy" id="588067"/>
    <lineage>
        <taxon>Bacteria</taxon>
        <taxon>Bacillati</taxon>
        <taxon>Actinomycetota</taxon>
        <taxon>Actinomycetes</taxon>
        <taxon>Pseudonocardiales</taxon>
        <taxon>Pseudonocardiaceae</taxon>
        <taxon>Prauserella</taxon>
    </lineage>
</organism>
<dbReference type="RefSeq" id="WP_112284314.1">
    <property type="nucleotide sequence ID" value="NZ_MASW01000006.1"/>
</dbReference>